<gene>
    <name evidence="10" type="ORF">EWB00_005253</name>
</gene>
<protein>
    <recommendedName>
        <fullName evidence="8">Mannose-P-dolichol utilization defect 1 protein homolog</fullName>
    </recommendedName>
</protein>
<comment type="subcellular location">
    <subcellularLocation>
        <location evidence="1 8">Membrane</location>
        <topology evidence="1 8">Multi-pass membrane protein</topology>
    </subcellularLocation>
</comment>
<keyword evidence="2" id="KW-0813">Transport</keyword>
<evidence type="ECO:0000256" key="3">
    <source>
        <dbReference type="ARBA" id="ARBA00022692"/>
    </source>
</evidence>
<dbReference type="AlphaFoldDB" id="A0A4Z2D271"/>
<evidence type="ECO:0000256" key="8">
    <source>
        <dbReference type="PIRNR" id="PIRNR023381"/>
    </source>
</evidence>
<feature type="transmembrane region" description="Helical" evidence="9">
    <location>
        <begin position="100"/>
        <end position="118"/>
    </location>
</feature>
<evidence type="ECO:0000256" key="6">
    <source>
        <dbReference type="ARBA" id="ARBA00023136"/>
    </source>
</evidence>
<dbReference type="Gene3D" id="1.20.1280.290">
    <property type="match status" value="2"/>
</dbReference>
<feature type="transmembrane region" description="Helical" evidence="9">
    <location>
        <begin position="130"/>
        <end position="150"/>
    </location>
</feature>
<dbReference type="EMBL" id="SKCS01000352">
    <property type="protein sequence ID" value="TNN10593.1"/>
    <property type="molecule type" value="Genomic_DNA"/>
</dbReference>
<dbReference type="OrthoDB" id="271506at2759"/>
<sequence length="247" mass="26956">MSLEDLISPIVSKECLYKYIKQGDIFDELCFKATFSKLLGYGIVIGSSLVKIPQVLKVAKCKSAFGLSILSILLELISYTSLSVYSLVNKFPFSAYGEGIFLATQNFLLVVMAITWTYSPAKAVVFSCTYVACLALLLSPSLPLSVLVLLQTMNLPIMLSSKIAQIWTNYSNGSTGQLSAITLCLFAVGSTARIFTSIQETGDKLMIISCILASVCNYALLGQLLYYWNVPVLNSGQRSSTRKAKVN</sequence>
<feature type="transmembrane region" description="Helical" evidence="9">
    <location>
        <begin position="64"/>
        <end position="88"/>
    </location>
</feature>
<dbReference type="PANTHER" id="PTHR12226:SF2">
    <property type="entry name" value="MANNOSE-P-DOLICHOL UTILIZATION DEFECT 1 PROTEIN"/>
    <property type="match status" value="1"/>
</dbReference>
<keyword evidence="3 8" id="KW-0812">Transmembrane</keyword>
<dbReference type="Pfam" id="PF04193">
    <property type="entry name" value="PQ-loop"/>
    <property type="match status" value="2"/>
</dbReference>
<accession>A0A4Z2D271</accession>
<dbReference type="STRING" id="6182.A0A4Z2D271"/>
<dbReference type="PIRSF" id="PIRSF023381">
    <property type="entry name" value="MannP-dilichol_defect-1p"/>
    <property type="match status" value="1"/>
</dbReference>
<evidence type="ECO:0000313" key="11">
    <source>
        <dbReference type="Proteomes" id="UP000311919"/>
    </source>
</evidence>
<evidence type="ECO:0000256" key="2">
    <source>
        <dbReference type="ARBA" id="ARBA00022448"/>
    </source>
</evidence>
<evidence type="ECO:0000256" key="5">
    <source>
        <dbReference type="ARBA" id="ARBA00022989"/>
    </source>
</evidence>
<dbReference type="InterPro" id="IPR016817">
    <property type="entry name" value="MannP-dilichol_defect-1"/>
</dbReference>
<keyword evidence="4" id="KW-0677">Repeat</keyword>
<feature type="transmembrane region" description="Helical" evidence="9">
    <location>
        <begin position="207"/>
        <end position="228"/>
    </location>
</feature>
<dbReference type="SMART" id="SM00679">
    <property type="entry name" value="CTNS"/>
    <property type="match status" value="2"/>
</dbReference>
<dbReference type="Proteomes" id="UP000311919">
    <property type="component" value="Unassembled WGS sequence"/>
</dbReference>
<evidence type="ECO:0000256" key="4">
    <source>
        <dbReference type="ARBA" id="ARBA00022737"/>
    </source>
</evidence>
<reference evidence="10 11" key="1">
    <citation type="submission" date="2019-03" db="EMBL/GenBank/DDBJ databases">
        <title>An improved genome assembly of the fluke Schistosoma japonicum.</title>
        <authorList>
            <person name="Hu W."/>
            <person name="Luo F."/>
            <person name="Yin M."/>
            <person name="Mo X."/>
            <person name="Sun C."/>
            <person name="Wu Q."/>
            <person name="Zhu B."/>
            <person name="Xiang M."/>
            <person name="Wang J."/>
            <person name="Wang Y."/>
            <person name="Zhang T."/>
            <person name="Xu B."/>
            <person name="Zheng H."/>
            <person name="Feng Z."/>
        </authorList>
    </citation>
    <scope>NUCLEOTIDE SEQUENCE [LARGE SCALE GENOMIC DNA]</scope>
    <source>
        <strain evidence="10">HuSjv2</strain>
        <tissue evidence="10">Worms</tissue>
    </source>
</reference>
<evidence type="ECO:0000256" key="9">
    <source>
        <dbReference type="SAM" id="Phobius"/>
    </source>
</evidence>
<dbReference type="InterPro" id="IPR006603">
    <property type="entry name" value="PQ-loop_rpt"/>
</dbReference>
<proteinExistence type="inferred from homology"/>
<keyword evidence="11" id="KW-1185">Reference proteome</keyword>
<dbReference type="PANTHER" id="PTHR12226">
    <property type="entry name" value="MANNOSE-P-DOLICHOL UTILIZATION DEFECT 1 LEC35 -RELATED"/>
    <property type="match status" value="1"/>
</dbReference>
<feature type="transmembrane region" description="Helical" evidence="9">
    <location>
        <begin position="177"/>
        <end position="195"/>
    </location>
</feature>
<evidence type="ECO:0000256" key="1">
    <source>
        <dbReference type="ARBA" id="ARBA00004141"/>
    </source>
</evidence>
<keyword evidence="5 8" id="KW-1133">Transmembrane helix</keyword>
<organism evidence="10 11">
    <name type="scientific">Schistosoma japonicum</name>
    <name type="common">Blood fluke</name>
    <dbReference type="NCBI Taxonomy" id="6182"/>
    <lineage>
        <taxon>Eukaryota</taxon>
        <taxon>Metazoa</taxon>
        <taxon>Spiralia</taxon>
        <taxon>Lophotrochozoa</taxon>
        <taxon>Platyhelminthes</taxon>
        <taxon>Trematoda</taxon>
        <taxon>Digenea</taxon>
        <taxon>Strigeidida</taxon>
        <taxon>Schistosomatoidea</taxon>
        <taxon>Schistosomatidae</taxon>
        <taxon>Schistosoma</taxon>
    </lineage>
</organism>
<name>A0A4Z2D271_SCHJA</name>
<evidence type="ECO:0000256" key="7">
    <source>
        <dbReference type="ARBA" id="ARBA00038475"/>
    </source>
</evidence>
<comment type="caution">
    <text evidence="10">The sequence shown here is derived from an EMBL/GenBank/DDBJ whole genome shotgun (WGS) entry which is preliminary data.</text>
</comment>
<dbReference type="EMBL" id="SKCS01000352">
    <property type="protein sequence ID" value="TNN10594.1"/>
    <property type="molecule type" value="Genomic_DNA"/>
</dbReference>
<keyword evidence="6 8" id="KW-0472">Membrane</keyword>
<dbReference type="GO" id="GO:0016020">
    <property type="term" value="C:membrane"/>
    <property type="evidence" value="ECO:0007669"/>
    <property type="project" value="UniProtKB-SubCell"/>
</dbReference>
<evidence type="ECO:0000313" key="10">
    <source>
        <dbReference type="EMBL" id="TNN10594.1"/>
    </source>
</evidence>
<comment type="similarity">
    <text evidence="7 8">Belongs to the MPDU1 (TC 2.A.43.3) family.</text>
</comment>
<dbReference type="FunFam" id="1.20.1280.290:FF:000006">
    <property type="entry name" value="mannose-P-dolichol utilization defect 1 protein"/>
    <property type="match status" value="1"/>
</dbReference>